<dbReference type="Gene3D" id="3.90.1720.10">
    <property type="entry name" value="endopeptidase domain like (from Nostoc punctiforme)"/>
    <property type="match status" value="1"/>
</dbReference>
<evidence type="ECO:0000313" key="2">
    <source>
        <dbReference type="Proteomes" id="UP000537729"/>
    </source>
</evidence>
<dbReference type="InterPro" id="IPR038765">
    <property type="entry name" value="Papain-like_cys_pep_sf"/>
</dbReference>
<name>A0A7Y1ABJ8_PSEVE</name>
<accession>A0A7Y1ABJ8</accession>
<dbReference type="EMBL" id="JAAQWG010000064">
    <property type="protein sequence ID" value="NMY12661.1"/>
    <property type="molecule type" value="Genomic_DNA"/>
</dbReference>
<comment type="caution">
    <text evidence="1">The sequence shown here is derived from an EMBL/GenBank/DDBJ whole genome shotgun (WGS) entry which is preliminary data.</text>
</comment>
<organism evidence="1 2">
    <name type="scientific">Pseudomonas veronii</name>
    <dbReference type="NCBI Taxonomy" id="76761"/>
    <lineage>
        <taxon>Bacteria</taxon>
        <taxon>Pseudomonadati</taxon>
        <taxon>Pseudomonadota</taxon>
        <taxon>Gammaproteobacteria</taxon>
        <taxon>Pseudomonadales</taxon>
        <taxon>Pseudomonadaceae</taxon>
        <taxon>Pseudomonas</taxon>
    </lineage>
</organism>
<reference evidence="1 2" key="1">
    <citation type="journal article" date="2020" name="Front. Microbiol.">
        <title>Genetic Organization of the aprX-lipA2 Operon Affects the Proteolytic Potential of Pseudomonas Species in Milk.</title>
        <authorList>
            <person name="Maier C."/>
            <person name="Huptas C."/>
            <person name="von Neubeck M."/>
            <person name="Scherer S."/>
            <person name="Wenning M."/>
            <person name="Lucking G."/>
        </authorList>
    </citation>
    <scope>NUCLEOTIDE SEQUENCE [LARGE SCALE GENOMIC DNA]</scope>
    <source>
        <strain evidence="1 2">DSM 16272</strain>
    </source>
</reference>
<dbReference type="RefSeq" id="WP_169886051.1">
    <property type="nucleotide sequence ID" value="NZ_JAAQWG010000064.1"/>
</dbReference>
<evidence type="ECO:0000313" key="1">
    <source>
        <dbReference type="EMBL" id="NMY12661.1"/>
    </source>
</evidence>
<gene>
    <name evidence="1" type="ORF">HBO38_30265</name>
</gene>
<dbReference type="Proteomes" id="UP000537729">
    <property type="component" value="Unassembled WGS sequence"/>
</dbReference>
<sequence length="428" mass="47648">MKQPTPQPWTAAPGDILLLSGKSKTRPLNLGYQSIARVSPAQYTHVALVISPYRVIHAVPNEGVEIRAWREIRETYDLERSSVARLRELNEDLRAKLLAQANYYFGLRYSVLALGEKPETFSHQKGIVCSQFVARVLHDVGVTATSGRVRKCLPADIHKHTEGSSEWLRSSLGNYLFDPTVAADPDISSVYADLHFELDGYSAETLKTCFLMSRARQVMATAMESIIASVESGLLTVEDLPASLDFTNYVISPNNWAAAWTQQFAVPQQPAAFLHESGPQAAQARHRFIRSCENLGEIAQAAFDQMALMRRFLEDWSTLLTQGIAENTPVEAHHYLVAPNARLLEMISMMDRVMGWRENSEEDSPMDLAGRLASGIFTCEEEISIASQCLLKISDFATAKSTWNQMRLAVHAQMEQVASVLETTLTGE</sequence>
<proteinExistence type="predicted"/>
<dbReference type="SUPFAM" id="SSF54001">
    <property type="entry name" value="Cysteine proteinases"/>
    <property type="match status" value="1"/>
</dbReference>
<dbReference type="AlphaFoldDB" id="A0A7Y1ABJ8"/>
<protein>
    <submittedName>
        <fullName evidence="1">Uncharacterized protein</fullName>
    </submittedName>
</protein>